<organism evidence="2 3">
    <name type="scientific">Prunus dulcis</name>
    <name type="common">Almond</name>
    <name type="synonym">Amygdalus dulcis</name>
    <dbReference type="NCBI Taxonomy" id="3755"/>
    <lineage>
        <taxon>Eukaryota</taxon>
        <taxon>Viridiplantae</taxon>
        <taxon>Streptophyta</taxon>
        <taxon>Embryophyta</taxon>
        <taxon>Tracheophyta</taxon>
        <taxon>Spermatophyta</taxon>
        <taxon>Magnoliopsida</taxon>
        <taxon>eudicotyledons</taxon>
        <taxon>Gunneridae</taxon>
        <taxon>Pentapetalae</taxon>
        <taxon>rosids</taxon>
        <taxon>fabids</taxon>
        <taxon>Rosales</taxon>
        <taxon>Rosaceae</taxon>
        <taxon>Amygdaloideae</taxon>
        <taxon>Amygdaleae</taxon>
        <taxon>Prunus</taxon>
    </lineage>
</organism>
<protein>
    <submittedName>
        <fullName evidence="2">Uncharacterized protein</fullName>
    </submittedName>
</protein>
<feature type="region of interest" description="Disordered" evidence="1">
    <location>
        <begin position="120"/>
        <end position="161"/>
    </location>
</feature>
<comment type="caution">
    <text evidence="2">The sequence shown here is derived from an EMBL/GenBank/DDBJ whole genome shotgun (WGS) entry which is preliminary data.</text>
</comment>
<name>A0AAD4VHW6_PRUDU</name>
<evidence type="ECO:0000256" key="1">
    <source>
        <dbReference type="SAM" id="MobiDB-lite"/>
    </source>
</evidence>
<dbReference type="Proteomes" id="UP001054821">
    <property type="component" value="Chromosome 6"/>
</dbReference>
<dbReference type="EMBL" id="JAJFAZ020000006">
    <property type="protein sequence ID" value="KAI5325424.1"/>
    <property type="molecule type" value="Genomic_DNA"/>
</dbReference>
<reference evidence="2 3" key="1">
    <citation type="journal article" date="2022" name="G3 (Bethesda)">
        <title>Whole-genome sequence and methylome profiling of the almond [Prunus dulcis (Mill.) D.A. Webb] cultivar 'Nonpareil'.</title>
        <authorList>
            <person name="D'Amico-Willman K.M."/>
            <person name="Ouma W.Z."/>
            <person name="Meulia T."/>
            <person name="Sideli G.M."/>
            <person name="Gradziel T.M."/>
            <person name="Fresnedo-Ramirez J."/>
        </authorList>
    </citation>
    <scope>NUCLEOTIDE SEQUENCE [LARGE SCALE GENOMIC DNA]</scope>
    <source>
        <strain evidence="2">Clone GOH B32 T37-40</strain>
    </source>
</reference>
<accession>A0AAD4VHW6</accession>
<keyword evidence="3" id="KW-1185">Reference proteome</keyword>
<evidence type="ECO:0000313" key="2">
    <source>
        <dbReference type="EMBL" id="KAI5325424.1"/>
    </source>
</evidence>
<feature type="compositionally biased region" description="Low complexity" evidence="1">
    <location>
        <begin position="144"/>
        <end position="154"/>
    </location>
</feature>
<dbReference type="AlphaFoldDB" id="A0AAD4VHW6"/>
<evidence type="ECO:0000313" key="3">
    <source>
        <dbReference type="Proteomes" id="UP001054821"/>
    </source>
</evidence>
<proteinExistence type="predicted"/>
<sequence>MSEAGVTSDATALAAARFVMRLLVIQKNGYTNGEIRIRPELHLHPLSHPRRLHQNLHQVHLAPRPWPPQGKSSIFAKDTQNQIIQIQQNFSKQPTAVVQQDQESQGLEILNSGLDIFPHTTSTTIPPPVMQSGPEDSPQVTEHSNSNSSTLPSSHIGNTSYQLPSRITRGIPRQQYDPNPKAKVKYHIANNVSLHRLSSSYPSFVCQLSTVFIPSTVEEALKDPKWT</sequence>
<gene>
    <name evidence="2" type="ORF">L3X38_034498</name>
</gene>